<dbReference type="GeneID" id="24426481"/>
<dbReference type="RefSeq" id="XP_012650435.1">
    <property type="nucleotide sequence ID" value="XM_012794981.1"/>
</dbReference>
<dbReference type="Pfam" id="PF20725">
    <property type="entry name" value="DUF6832"/>
    <property type="match status" value="1"/>
</dbReference>
<keyword evidence="3" id="KW-1185">Reference proteome</keyword>
<accession>I7IHL6</accession>
<dbReference type="InterPro" id="IPR013584">
    <property type="entry name" value="RAP"/>
</dbReference>
<dbReference type="VEuPathDB" id="PiroplasmaDB:BmR1_04g09275"/>
<dbReference type="PROSITE" id="PS51286">
    <property type="entry name" value="RAP"/>
    <property type="match status" value="1"/>
</dbReference>
<organism evidence="2 3">
    <name type="scientific">Babesia microti (strain RI)</name>
    <dbReference type="NCBI Taxonomy" id="1133968"/>
    <lineage>
        <taxon>Eukaryota</taxon>
        <taxon>Sar</taxon>
        <taxon>Alveolata</taxon>
        <taxon>Apicomplexa</taxon>
        <taxon>Aconoidasida</taxon>
        <taxon>Piroplasmida</taxon>
        <taxon>Babesiidae</taxon>
        <taxon>Babesia</taxon>
    </lineage>
</organism>
<evidence type="ECO:0000313" key="2">
    <source>
        <dbReference type="EMBL" id="CCF76027.1"/>
    </source>
</evidence>
<dbReference type="OrthoDB" id="429842at2759"/>
<reference evidence="2 3" key="1">
    <citation type="journal article" date="2012" name="Nucleic Acids Res.">
        <title>Sequencing of the smallest Apicomplexan genome from the human pathogen Babesia microti.</title>
        <authorList>
            <person name="Cornillot E."/>
            <person name="Hadj-Kaddour K."/>
            <person name="Dassouli A."/>
            <person name="Noel B."/>
            <person name="Ranwez V."/>
            <person name="Vacherie B."/>
            <person name="Augagneur Y."/>
            <person name="Bres V."/>
            <person name="Duclos A."/>
            <person name="Randazzo S."/>
            <person name="Carcy B."/>
            <person name="Debierre-Grockiego F."/>
            <person name="Delbecq S."/>
            <person name="Moubri-Menage K."/>
            <person name="Shams-Eldin H."/>
            <person name="Usmani-Brown S."/>
            <person name="Bringaud F."/>
            <person name="Wincker P."/>
            <person name="Vivares C.P."/>
            <person name="Schwarz R.T."/>
            <person name="Schetters T.P."/>
            <person name="Krause P.J."/>
            <person name="Gorenflot A."/>
            <person name="Berry V."/>
            <person name="Barbe V."/>
            <person name="Ben Mamoun C."/>
        </authorList>
    </citation>
    <scope>NUCLEOTIDE SEQUENCE [LARGE SCALE GENOMIC DNA]</scope>
    <source>
        <strain evidence="2 3">RI</strain>
    </source>
</reference>
<reference evidence="2 3" key="2">
    <citation type="journal article" date="2013" name="PLoS ONE">
        <title>Whole genome mapping and re-organization of the nuclear and mitochondrial genomes of Babesia microti isolates.</title>
        <authorList>
            <person name="Cornillot E."/>
            <person name="Dassouli A."/>
            <person name="Garg A."/>
            <person name="Pachikara N."/>
            <person name="Randazzo S."/>
            <person name="Depoix D."/>
            <person name="Carcy B."/>
            <person name="Delbecq S."/>
            <person name="Frutos R."/>
            <person name="Silva J.C."/>
            <person name="Sutton R."/>
            <person name="Krause P.J."/>
            <person name="Mamoun C.B."/>
        </authorList>
    </citation>
    <scope>NUCLEOTIDE SEQUENCE [LARGE SCALE GENOMIC DNA]</scope>
    <source>
        <strain evidence="2 3">RI</strain>
    </source>
</reference>
<evidence type="ECO:0000313" key="3">
    <source>
        <dbReference type="Proteomes" id="UP000002899"/>
    </source>
</evidence>
<evidence type="ECO:0000259" key="1">
    <source>
        <dbReference type="PROSITE" id="PS51286"/>
    </source>
</evidence>
<dbReference type="EMBL" id="LN871599">
    <property type="protein sequence ID" value="CCF76027.1"/>
    <property type="molecule type" value="Genomic_DNA"/>
</dbReference>
<name>I7IHL6_BABMR</name>
<dbReference type="KEGG" id="bmic:BmR1_04g09275"/>
<sequence length="458" mass="53152">MRGVLQTTSQIVTKEYLDACQPKSLKRLFPLDDPPPQNFISHQFEKLTKTYSNPRSILRLYRNYIRATDYPCYPWLVRAACQIGNSFGFNSFWSPRDKQTLTSTDLFKKLMFDLVERSRFLHARHAPRLIYALTALEYRSRHLLAPLLQLVMDNLQHWRLPILATLAHCLTLLGIGDESNNTFNGKDYSGLIQLLLTEVFTRDESDACACDWASLAYTCTLNNLYEWPTKHQPALPIFISQAMKTITLKNLPESGWLQYIIYLILYSADVEKPFCEVAIKKSVPYEIQESLHKRWLTEILIKAQPQGSETLQLDVDLVLQGLGLTQALSNCSVGRDDDEQHCLFTGHLFPQRKLCLEYDYFQPIDENKPKISGLLKFKKRLFNTMGYNVCVVHKCFWDNLTKDGKEKEILSILDNFRPSETEIKNEPVKNIFTDTGNIRHLKHLRPRFEVWPPEKIVV</sequence>
<proteinExistence type="predicted"/>
<dbReference type="Pfam" id="PF20724">
    <property type="entry name" value="DUF6831"/>
    <property type="match status" value="1"/>
</dbReference>
<protein>
    <recommendedName>
        <fullName evidence="1">RAP domain-containing protein</fullName>
    </recommendedName>
</protein>
<dbReference type="InterPro" id="IPR049235">
    <property type="entry name" value="DUF6832"/>
</dbReference>
<gene>
    <name evidence="2" type="ORF">BmR1_04g09275</name>
</gene>
<dbReference type="AlphaFoldDB" id="I7IHL6"/>
<feature type="domain" description="RAP" evidence="1">
    <location>
        <begin position="354"/>
        <end position="412"/>
    </location>
</feature>
<dbReference type="Proteomes" id="UP000002899">
    <property type="component" value="Chromosome IV"/>
</dbReference>
<reference evidence="2 3" key="3">
    <citation type="journal article" date="2016" name="Sci. Rep.">
        <title>Genome-wide diversity and gene expression profiling of Babesia microti isolates identify polymorphic genes that mediate host-pathogen interactions.</title>
        <authorList>
            <person name="Silva J.C."/>
            <person name="Cornillot E."/>
            <person name="McCracken C."/>
            <person name="Usmani-Brown S."/>
            <person name="Dwivedi A."/>
            <person name="Ifeonu O.O."/>
            <person name="Crabtree J."/>
            <person name="Gotia H.T."/>
            <person name="Virji A.Z."/>
            <person name="Reynes C."/>
            <person name="Colinge J."/>
            <person name="Kumar V."/>
            <person name="Lawres L."/>
            <person name="Pazzi J.E."/>
            <person name="Pablo J.V."/>
            <person name="Hung C."/>
            <person name="Brancato J."/>
            <person name="Kumari P."/>
            <person name="Orvis J."/>
            <person name="Tretina K."/>
            <person name="Chibucos M."/>
            <person name="Ott S."/>
            <person name="Sadzewicz L."/>
            <person name="Sengamalay N."/>
            <person name="Shetty A.C."/>
            <person name="Su Q."/>
            <person name="Tallon L."/>
            <person name="Fraser C.M."/>
            <person name="Frutos R."/>
            <person name="Molina D.M."/>
            <person name="Krause P.J."/>
            <person name="Ben Mamoun C."/>
        </authorList>
    </citation>
    <scope>NUCLEOTIDE SEQUENCE [LARGE SCALE GENOMIC DNA]</scope>
    <source>
        <strain evidence="2 3">RI</strain>
    </source>
</reference>